<evidence type="ECO:0000313" key="3">
    <source>
        <dbReference type="EMBL" id="QSQ08743.1"/>
    </source>
</evidence>
<dbReference type="KEGG" id="kme:H0A61_01086"/>
<reference evidence="3" key="1">
    <citation type="submission" date="2020-07" db="EMBL/GenBank/DDBJ databases">
        <title>Koleobacter methoxysyntrophicus gen. nov., sp. nov., a novel anaerobic bacterium isolated from deep subsurface oil field and proposal of Koleobacterales ord. nov. in the phylum Firmicutes.</title>
        <authorList>
            <person name="Sakamoto S."/>
            <person name="Tamaki H."/>
        </authorList>
    </citation>
    <scope>NUCLEOTIDE SEQUENCE</scope>
    <source>
        <strain evidence="3">NRmbB1</strain>
    </source>
</reference>
<dbReference type="Pfam" id="PF00395">
    <property type="entry name" value="SLH"/>
    <property type="match status" value="3"/>
</dbReference>
<feature type="domain" description="SLH" evidence="2">
    <location>
        <begin position="375"/>
        <end position="438"/>
    </location>
</feature>
<evidence type="ECO:0000259" key="2">
    <source>
        <dbReference type="PROSITE" id="PS51272"/>
    </source>
</evidence>
<feature type="domain" description="SLH" evidence="2">
    <location>
        <begin position="296"/>
        <end position="358"/>
    </location>
</feature>
<protein>
    <submittedName>
        <fullName evidence="3">Endoglucanase</fullName>
        <ecNumber evidence="3">3.2.1.4</ecNumber>
    </submittedName>
</protein>
<dbReference type="RefSeq" id="WP_206708947.1">
    <property type="nucleotide sequence ID" value="NZ_CP059066.1"/>
</dbReference>
<keyword evidence="1" id="KW-0677">Repeat</keyword>
<proteinExistence type="predicted"/>
<dbReference type="Proteomes" id="UP000662904">
    <property type="component" value="Chromosome"/>
</dbReference>
<feature type="domain" description="SLH" evidence="2">
    <location>
        <begin position="440"/>
        <end position="503"/>
    </location>
</feature>
<dbReference type="EC" id="3.2.1.4" evidence="3"/>
<sequence length="511" mass="57622">MKKTAFVIIIIVYLVYSVFATGPVFAEKIDFFAPGFEGGISNEKEYMELLIISGEPIMLKGSYTISPGRLKDNILTTNYTYKLQNPKQDAELDRRITIETTFKEEKGKSQIIATSRITGARENIRVGNYRYKLEDYQFSQSTIADNNPAISYYAGSWDARKTYSLNRDRGTIIIHAIGELVGQNHTWGGAETQTIKYFIEFDGQVEVADRQWEEAEWTASSEVNISVNRTKELTYVPNEPAWISFRGGYLQTNQTESILQYEYNVPKFSSSGLPLTRRKTGGGTEKLLTVPVNERLPVPEIKDIEGHWAQGDIERLASLKVLEPEGVFFGPRLNMTRGEFARAIAIATAMTEDEEAQEVTSTLPWIRNQEQTQEEQPLFKDVPPEHRDFKYIQLVGKKGVMAGVEPARFGPDGNLTRAQALTIIIRALGLEGLAPNPPFNTNFTDDADIPGWAKPSVYVASEIGLVNGDSLGRVMPNQVMTRAEAAAFLNRFITFLQYDIKREYIDRILNY</sequence>
<keyword evidence="3" id="KW-0326">Glycosidase</keyword>
<dbReference type="InterPro" id="IPR051465">
    <property type="entry name" value="Cell_Envelope_Struct_Comp"/>
</dbReference>
<evidence type="ECO:0000256" key="1">
    <source>
        <dbReference type="ARBA" id="ARBA00022737"/>
    </source>
</evidence>
<dbReference type="EMBL" id="CP059066">
    <property type="protein sequence ID" value="QSQ08743.1"/>
    <property type="molecule type" value="Genomic_DNA"/>
</dbReference>
<keyword evidence="3" id="KW-0378">Hydrolase</keyword>
<evidence type="ECO:0000313" key="4">
    <source>
        <dbReference type="Proteomes" id="UP000662904"/>
    </source>
</evidence>
<keyword evidence="4" id="KW-1185">Reference proteome</keyword>
<gene>
    <name evidence="3" type="ORF">H0A61_01086</name>
</gene>
<dbReference type="AlphaFoldDB" id="A0A8A0RKI7"/>
<accession>A0A8A0RKI7</accession>
<dbReference type="PANTHER" id="PTHR43308">
    <property type="entry name" value="OUTER MEMBRANE PROTEIN ALPHA-RELATED"/>
    <property type="match status" value="1"/>
</dbReference>
<name>A0A8A0RKI7_9FIRM</name>
<dbReference type="InterPro" id="IPR001119">
    <property type="entry name" value="SLH_dom"/>
</dbReference>
<dbReference type="GO" id="GO:0008810">
    <property type="term" value="F:cellulase activity"/>
    <property type="evidence" value="ECO:0007669"/>
    <property type="project" value="UniProtKB-EC"/>
</dbReference>
<organism evidence="3 4">
    <name type="scientific">Koleobacter methoxysyntrophicus</name>
    <dbReference type="NCBI Taxonomy" id="2751313"/>
    <lineage>
        <taxon>Bacteria</taxon>
        <taxon>Bacillati</taxon>
        <taxon>Bacillota</taxon>
        <taxon>Clostridia</taxon>
        <taxon>Koleobacterales</taxon>
        <taxon>Koleobacteraceae</taxon>
        <taxon>Koleobacter</taxon>
    </lineage>
</organism>
<dbReference type="PROSITE" id="PS51272">
    <property type="entry name" value="SLH"/>
    <property type="match status" value="3"/>
</dbReference>